<dbReference type="CDD" id="cd00693">
    <property type="entry name" value="secretory_peroxidase"/>
    <property type="match status" value="1"/>
</dbReference>
<evidence type="ECO:0000256" key="16">
    <source>
        <dbReference type="PIRSR" id="PIRSR600823-1"/>
    </source>
</evidence>
<keyword evidence="6 20" id="KW-0575">Peroxidase</keyword>
<feature type="disulfide bond" evidence="19">
    <location>
        <begin position="70"/>
        <end position="75"/>
    </location>
</feature>
<dbReference type="Gene3D" id="1.10.520.10">
    <property type="match status" value="1"/>
</dbReference>
<dbReference type="PRINTS" id="PR00461">
    <property type="entry name" value="PLPEROXIDASE"/>
</dbReference>
<dbReference type="OMA" id="TICKPND"/>
<evidence type="ECO:0000259" key="21">
    <source>
        <dbReference type="PROSITE" id="PS50873"/>
    </source>
</evidence>
<keyword evidence="12 17" id="KW-0408">Iron</keyword>
<dbReference type="AlphaFoldDB" id="A0A2C9U4G0"/>
<comment type="subcellular location">
    <subcellularLocation>
        <location evidence="20">Secreted</location>
    </subcellularLocation>
</comment>
<dbReference type="GO" id="GO:0004601">
    <property type="term" value="F:peroxidase activity"/>
    <property type="evidence" value="ECO:0000318"/>
    <property type="project" value="GO_Central"/>
</dbReference>
<dbReference type="PROSITE" id="PS00435">
    <property type="entry name" value="PEROXIDASE_1"/>
    <property type="match status" value="1"/>
</dbReference>
<evidence type="ECO:0000256" key="17">
    <source>
        <dbReference type="PIRSR" id="PIRSR600823-3"/>
    </source>
</evidence>
<dbReference type="FunFam" id="1.10.520.10:FF:000001">
    <property type="entry name" value="Peroxidase"/>
    <property type="match status" value="1"/>
</dbReference>
<evidence type="ECO:0000256" key="10">
    <source>
        <dbReference type="ARBA" id="ARBA00022837"/>
    </source>
</evidence>
<evidence type="ECO:0000256" key="4">
    <source>
        <dbReference type="ARBA" id="ARBA00012313"/>
    </source>
</evidence>
<keyword evidence="13 19" id="KW-1015">Disulfide bond</keyword>
<evidence type="ECO:0000256" key="6">
    <source>
        <dbReference type="ARBA" id="ARBA00022559"/>
    </source>
</evidence>
<keyword evidence="5 20" id="KW-0964">Secreted</keyword>
<dbReference type="PRINTS" id="PR00458">
    <property type="entry name" value="PEROXIDASE"/>
</dbReference>
<dbReference type="GO" id="GO:0006979">
    <property type="term" value="P:response to oxidative stress"/>
    <property type="evidence" value="ECO:0007669"/>
    <property type="project" value="UniProtKB-UniRule"/>
</dbReference>
<feature type="chain" id="PRO_5011815635" description="Peroxidase" evidence="20">
    <location>
        <begin position="27"/>
        <end position="328"/>
    </location>
</feature>
<comment type="cofactor">
    <cofactor evidence="17 20">
        <name>heme b</name>
        <dbReference type="ChEBI" id="CHEBI:60344"/>
    </cofactor>
    <text evidence="17 20">Binds 1 heme b (iron(II)-protoporphyrin IX) group per subunit.</text>
</comment>
<evidence type="ECO:0000256" key="15">
    <source>
        <dbReference type="ARBA" id="ARBA00023324"/>
    </source>
</evidence>
<evidence type="ECO:0000256" key="1">
    <source>
        <dbReference type="ARBA" id="ARBA00000189"/>
    </source>
</evidence>
<feature type="binding site" evidence="17">
    <location>
        <position position="247"/>
    </location>
    <ligand>
        <name>Ca(2+)</name>
        <dbReference type="ChEBI" id="CHEBI:29108"/>
        <label>2</label>
    </ligand>
</feature>
<gene>
    <name evidence="22" type="ORF">MANES_17G029100v8</name>
</gene>
<dbReference type="GO" id="GO:0140825">
    <property type="term" value="F:lactoperoxidase activity"/>
    <property type="evidence" value="ECO:0007669"/>
    <property type="project" value="UniProtKB-EC"/>
</dbReference>
<protein>
    <recommendedName>
        <fullName evidence="4 20">Peroxidase</fullName>
        <ecNumber evidence="4 20">1.11.1.7</ecNumber>
    </recommendedName>
</protein>
<feature type="binding site" evidence="17">
    <location>
        <position position="72"/>
    </location>
    <ligand>
        <name>Ca(2+)</name>
        <dbReference type="ChEBI" id="CHEBI:29108"/>
        <label>1</label>
    </ligand>
</feature>
<dbReference type="EC" id="1.11.1.7" evidence="4 20"/>
<feature type="binding site" evidence="17">
    <location>
        <position position="69"/>
    </location>
    <ligand>
        <name>Ca(2+)</name>
        <dbReference type="ChEBI" id="CHEBI:29108"/>
        <label>1</label>
    </ligand>
</feature>
<feature type="disulfide bond" evidence="19">
    <location>
        <begin position="121"/>
        <end position="324"/>
    </location>
</feature>
<evidence type="ECO:0000256" key="7">
    <source>
        <dbReference type="ARBA" id="ARBA00022617"/>
    </source>
</evidence>
<evidence type="ECO:0000256" key="14">
    <source>
        <dbReference type="ARBA" id="ARBA00023180"/>
    </source>
</evidence>
<accession>A0A2C9U4G0</accession>
<feature type="domain" description="Plant heme peroxidase family profile" evidence="21">
    <location>
        <begin position="27"/>
        <end position="328"/>
    </location>
</feature>
<evidence type="ECO:0000256" key="9">
    <source>
        <dbReference type="ARBA" id="ARBA00022729"/>
    </source>
</evidence>
<dbReference type="PROSITE" id="PS00436">
    <property type="entry name" value="PEROXIDASE_2"/>
    <property type="match status" value="1"/>
</dbReference>
<evidence type="ECO:0000256" key="3">
    <source>
        <dbReference type="ARBA" id="ARBA00006873"/>
    </source>
</evidence>
<feature type="site" description="Transition state stabilizer" evidence="18">
    <location>
        <position position="64"/>
    </location>
</feature>
<evidence type="ECO:0000256" key="18">
    <source>
        <dbReference type="PIRSR" id="PIRSR600823-4"/>
    </source>
</evidence>
<dbReference type="InterPro" id="IPR010255">
    <property type="entry name" value="Haem_peroxidase_sf"/>
</dbReference>
<keyword evidence="23" id="KW-1185">Reference proteome</keyword>
<feature type="binding site" evidence="17">
    <location>
        <position position="255"/>
    </location>
    <ligand>
        <name>Ca(2+)</name>
        <dbReference type="ChEBI" id="CHEBI:29108"/>
        <label>2</label>
    </ligand>
</feature>
<evidence type="ECO:0000256" key="13">
    <source>
        <dbReference type="ARBA" id="ARBA00023157"/>
    </source>
</evidence>
<organism evidence="22 23">
    <name type="scientific">Manihot esculenta</name>
    <name type="common">Cassava</name>
    <name type="synonym">Jatropha manihot</name>
    <dbReference type="NCBI Taxonomy" id="3983"/>
    <lineage>
        <taxon>Eukaryota</taxon>
        <taxon>Viridiplantae</taxon>
        <taxon>Streptophyta</taxon>
        <taxon>Embryophyta</taxon>
        <taxon>Tracheophyta</taxon>
        <taxon>Spermatophyta</taxon>
        <taxon>Magnoliopsida</taxon>
        <taxon>eudicotyledons</taxon>
        <taxon>Gunneridae</taxon>
        <taxon>Pentapetalae</taxon>
        <taxon>rosids</taxon>
        <taxon>fabids</taxon>
        <taxon>Malpighiales</taxon>
        <taxon>Euphorbiaceae</taxon>
        <taxon>Crotonoideae</taxon>
        <taxon>Manihoteae</taxon>
        <taxon>Manihot</taxon>
    </lineage>
</organism>
<evidence type="ECO:0000313" key="22">
    <source>
        <dbReference type="EMBL" id="OAY24610.1"/>
    </source>
</evidence>
<evidence type="ECO:0000313" key="23">
    <source>
        <dbReference type="Proteomes" id="UP000091857"/>
    </source>
</evidence>
<evidence type="ECO:0000256" key="5">
    <source>
        <dbReference type="ARBA" id="ARBA00022525"/>
    </source>
</evidence>
<comment type="function">
    <text evidence="2">Removal of H(2)O(2), oxidation of toxic reductants, biosynthesis and degradation of lignin, suberization, auxin catabolism, response to environmental stresses such as wounding, pathogen attack and oxidative stress. These functions might be dependent on each isozyme/isoform in each plant tissue.</text>
</comment>
<keyword evidence="9 20" id="KW-0732">Signal</keyword>
<dbReference type="Gramene" id="Manes.17G029100.1.v8.1">
    <property type="protein sequence ID" value="Manes.17G029100.1.v8.1.CDS"/>
    <property type="gene ID" value="Manes.17G029100.v8.1"/>
</dbReference>
<dbReference type="GO" id="GO:0005576">
    <property type="term" value="C:extracellular region"/>
    <property type="evidence" value="ECO:0007669"/>
    <property type="project" value="UniProtKB-SubCell"/>
</dbReference>
<dbReference type="PROSITE" id="PS50873">
    <property type="entry name" value="PEROXIDASE_4"/>
    <property type="match status" value="1"/>
</dbReference>
<dbReference type="InterPro" id="IPR019793">
    <property type="entry name" value="Peroxidases_heam-ligand_BS"/>
</dbReference>
<keyword evidence="14" id="KW-0325">Glycoprotein</keyword>
<evidence type="ECO:0000256" key="8">
    <source>
        <dbReference type="ARBA" id="ARBA00022723"/>
    </source>
</evidence>
<dbReference type="InterPro" id="IPR033905">
    <property type="entry name" value="Secretory_peroxidase"/>
</dbReference>
<keyword evidence="7 20" id="KW-0349">Heme</keyword>
<comment type="similarity">
    <text evidence="3">Belongs to the peroxidase family. Ascorbate peroxidase subfamily.</text>
</comment>
<comment type="similarity">
    <text evidence="20">Belongs to the peroxidase family. Classical plant (class III) peroxidase subfamily.</text>
</comment>
<dbReference type="Proteomes" id="UP000091857">
    <property type="component" value="Chromosome 17"/>
</dbReference>
<reference evidence="23" key="1">
    <citation type="journal article" date="2016" name="Nat. Biotechnol.">
        <title>Sequencing wild and cultivated cassava and related species reveals extensive interspecific hybridization and genetic diversity.</title>
        <authorList>
            <person name="Bredeson J.V."/>
            <person name="Lyons J.B."/>
            <person name="Prochnik S.E."/>
            <person name="Wu G.A."/>
            <person name="Ha C.M."/>
            <person name="Edsinger-Gonzales E."/>
            <person name="Grimwood J."/>
            <person name="Schmutz J."/>
            <person name="Rabbi I.Y."/>
            <person name="Egesi C."/>
            <person name="Nauluvula P."/>
            <person name="Lebot V."/>
            <person name="Ndunguru J."/>
            <person name="Mkamilo G."/>
            <person name="Bart R.S."/>
            <person name="Setter T.L."/>
            <person name="Gleadow R.M."/>
            <person name="Kulakow P."/>
            <person name="Ferguson M.E."/>
            <person name="Rounsley S."/>
            <person name="Rokhsar D.S."/>
        </authorList>
    </citation>
    <scope>NUCLEOTIDE SEQUENCE [LARGE SCALE GENOMIC DNA]</scope>
    <source>
        <strain evidence="23">cv. AM560-2</strain>
    </source>
</reference>
<dbReference type="InterPro" id="IPR019794">
    <property type="entry name" value="Peroxidases_AS"/>
</dbReference>
<dbReference type="OrthoDB" id="2113341at2759"/>
<feature type="binding site" evidence="17">
    <location>
        <position position="76"/>
    </location>
    <ligand>
        <name>Ca(2+)</name>
        <dbReference type="ChEBI" id="CHEBI:29108"/>
        <label>1</label>
    </ligand>
</feature>
<dbReference type="GO" id="GO:0042744">
    <property type="term" value="P:hydrogen peroxide catabolic process"/>
    <property type="evidence" value="ECO:0007669"/>
    <property type="project" value="UniProtKB-KW"/>
</dbReference>
<dbReference type="GO" id="GO:0009505">
    <property type="term" value="C:plant-type cell wall"/>
    <property type="evidence" value="ECO:0000318"/>
    <property type="project" value="GO_Central"/>
</dbReference>
<dbReference type="GO" id="GO:0046872">
    <property type="term" value="F:metal ion binding"/>
    <property type="evidence" value="ECO:0007669"/>
    <property type="project" value="UniProtKB-UniRule"/>
</dbReference>
<evidence type="ECO:0000256" key="2">
    <source>
        <dbReference type="ARBA" id="ARBA00002322"/>
    </source>
</evidence>
<feature type="active site" description="Proton acceptor" evidence="16">
    <location>
        <position position="68"/>
    </location>
</feature>
<comment type="caution">
    <text evidence="22">The sequence shown here is derived from an EMBL/GenBank/DDBJ whole genome shotgun (WGS) entry which is preliminary data.</text>
</comment>
<comment type="catalytic activity">
    <reaction evidence="1 20">
        <text>2 a phenolic donor + H2O2 = 2 a phenolic radical donor + 2 H2O</text>
        <dbReference type="Rhea" id="RHEA:56136"/>
        <dbReference type="ChEBI" id="CHEBI:15377"/>
        <dbReference type="ChEBI" id="CHEBI:16240"/>
        <dbReference type="ChEBI" id="CHEBI:139520"/>
        <dbReference type="ChEBI" id="CHEBI:139521"/>
        <dbReference type="EC" id="1.11.1.7"/>
    </reaction>
</comment>
<feature type="disulfide bond" evidence="19">
    <location>
        <begin position="37"/>
        <end position="115"/>
    </location>
</feature>
<dbReference type="STRING" id="3983.A0A2C9U4G0"/>
<feature type="binding site" evidence="17">
    <location>
        <position position="89"/>
    </location>
    <ligand>
        <name>Ca(2+)</name>
        <dbReference type="ChEBI" id="CHEBI:29108"/>
        <label>1</label>
    </ligand>
</feature>
<feature type="signal peptide" evidence="20">
    <location>
        <begin position="1"/>
        <end position="26"/>
    </location>
</feature>
<evidence type="ECO:0000256" key="19">
    <source>
        <dbReference type="PIRSR" id="PIRSR600823-5"/>
    </source>
</evidence>
<dbReference type="EMBL" id="CM004403">
    <property type="protein sequence ID" value="OAY24610.1"/>
    <property type="molecule type" value="Genomic_DNA"/>
</dbReference>
<feature type="binding site" evidence="17">
    <location>
        <position position="78"/>
    </location>
    <ligand>
        <name>Ca(2+)</name>
        <dbReference type="ChEBI" id="CHEBI:29108"/>
        <label>1</label>
    </ligand>
</feature>
<comment type="cofactor">
    <cofactor evidence="17 20">
        <name>Ca(2+)</name>
        <dbReference type="ChEBI" id="CHEBI:29108"/>
    </cofactor>
    <text evidence="17 20">Binds 2 calcium ions per subunit.</text>
</comment>
<feature type="disulfide bond" evidence="19">
    <location>
        <begin position="200"/>
        <end position="235"/>
    </location>
</feature>
<dbReference type="PANTHER" id="PTHR31235">
    <property type="entry name" value="PEROXIDASE 25-RELATED"/>
    <property type="match status" value="1"/>
</dbReference>
<evidence type="ECO:0000256" key="12">
    <source>
        <dbReference type="ARBA" id="ARBA00023004"/>
    </source>
</evidence>
<feature type="binding site" evidence="17">
    <location>
        <position position="194"/>
    </location>
    <ligand>
        <name>Ca(2+)</name>
        <dbReference type="ChEBI" id="CHEBI:29108"/>
        <label>2</label>
    </ligand>
</feature>
<sequence length="328" mass="35679">MAASKSFSLLLLQFIFVLFVFNPVNAQLKVGFYSKTCPQAEAIVKEVIDQVMSVAPSLAGPLLRMHFHDCFVRGCDGSVLLNSSTQQAEKNAPPNLSLRGFQIIDRVKSALEKACPGVVSCADIVAIVARDVTVATKGPRWEVETGRRDGRVSKLIEASNNLIAPTANITTVIAGFRAKGLSIKDAAVLLGGHTIGTSHCSSFNSRLYNFTGKGINNDSDPTLDSEYVERLKKKCKPRDQKTLVEMDPGSFRTFDADYYTLVSKRRGLFQSDAALLDNSVTKAYVKLQAATKGFTFFKDFGESMVKMGRVGVVTGTSGEIRKVCSKVN</sequence>
<dbReference type="SUPFAM" id="SSF48113">
    <property type="entry name" value="Heme-dependent peroxidases"/>
    <property type="match status" value="1"/>
</dbReference>
<dbReference type="InterPro" id="IPR002016">
    <property type="entry name" value="Haem_peroxidase"/>
</dbReference>
<keyword evidence="10 17" id="KW-0106">Calcium</keyword>
<dbReference type="GO" id="GO:0020037">
    <property type="term" value="F:heme binding"/>
    <property type="evidence" value="ECO:0007669"/>
    <property type="project" value="UniProtKB-UniRule"/>
</dbReference>
<keyword evidence="8 17" id="KW-0479">Metal-binding</keyword>
<keyword evidence="11 20" id="KW-0560">Oxidoreductase</keyword>
<dbReference type="Gene3D" id="1.10.420.10">
    <property type="entry name" value="Peroxidase, domain 2"/>
    <property type="match status" value="1"/>
</dbReference>
<keyword evidence="15 20" id="KW-0376">Hydrogen peroxide</keyword>
<proteinExistence type="inferred from homology"/>
<dbReference type="GO" id="GO:0006950">
    <property type="term" value="P:response to stress"/>
    <property type="evidence" value="ECO:0000318"/>
    <property type="project" value="GO_Central"/>
</dbReference>
<dbReference type="Pfam" id="PF00141">
    <property type="entry name" value="peroxidase"/>
    <property type="match status" value="1"/>
</dbReference>
<feature type="binding site" description="axial binding residue" evidence="17">
    <location>
        <position position="193"/>
    </location>
    <ligand>
        <name>heme b</name>
        <dbReference type="ChEBI" id="CHEBI:60344"/>
    </ligand>
    <ligandPart>
        <name>Fe</name>
        <dbReference type="ChEBI" id="CHEBI:18248"/>
    </ligandPart>
</feature>
<feature type="binding site" evidence="17">
    <location>
        <position position="74"/>
    </location>
    <ligand>
        <name>Ca(2+)</name>
        <dbReference type="ChEBI" id="CHEBI:29108"/>
        <label>1</label>
    </ligand>
</feature>
<dbReference type="InterPro" id="IPR000823">
    <property type="entry name" value="Peroxidase_pln"/>
</dbReference>
<evidence type="ECO:0000256" key="20">
    <source>
        <dbReference type="RuleBase" id="RU362060"/>
    </source>
</evidence>
<evidence type="ECO:0000256" key="11">
    <source>
        <dbReference type="ARBA" id="ARBA00023002"/>
    </source>
</evidence>
<name>A0A2C9U4G0_MANES</name>
<dbReference type="SMR" id="A0A2C9U4G0"/>
<dbReference type="FunFam" id="1.10.420.10:FF:000008">
    <property type="entry name" value="Peroxidase"/>
    <property type="match status" value="1"/>
</dbReference>